<feature type="domain" description="Core-binding (CB)" evidence="7">
    <location>
        <begin position="1"/>
        <end position="73"/>
    </location>
</feature>
<dbReference type="GO" id="GO:0003677">
    <property type="term" value="F:DNA binding"/>
    <property type="evidence" value="ECO:0007669"/>
    <property type="project" value="UniProtKB-UniRule"/>
</dbReference>
<feature type="region of interest" description="Disordered" evidence="5">
    <location>
        <begin position="306"/>
        <end position="328"/>
    </location>
</feature>
<dbReference type="InterPro" id="IPR044068">
    <property type="entry name" value="CB"/>
</dbReference>
<dbReference type="Gene3D" id="1.10.443.10">
    <property type="entry name" value="Intergrase catalytic core"/>
    <property type="match status" value="1"/>
</dbReference>
<evidence type="ECO:0000256" key="3">
    <source>
        <dbReference type="ARBA" id="ARBA00023172"/>
    </source>
</evidence>
<organism evidence="8 9">
    <name type="scientific">Undibacterium pigrum</name>
    <dbReference type="NCBI Taxonomy" id="401470"/>
    <lineage>
        <taxon>Bacteria</taxon>
        <taxon>Pseudomonadati</taxon>
        <taxon>Pseudomonadota</taxon>
        <taxon>Betaproteobacteria</taxon>
        <taxon>Burkholderiales</taxon>
        <taxon>Oxalobacteraceae</taxon>
        <taxon>Undibacterium</taxon>
    </lineage>
</organism>
<evidence type="ECO:0000313" key="8">
    <source>
        <dbReference type="EMBL" id="PXX47043.1"/>
    </source>
</evidence>
<dbReference type="Pfam" id="PF00589">
    <property type="entry name" value="Phage_integrase"/>
    <property type="match status" value="1"/>
</dbReference>
<reference evidence="8 9" key="1">
    <citation type="submission" date="2018-05" db="EMBL/GenBank/DDBJ databases">
        <title>Genomic Encyclopedia of Type Strains, Phase IV (KMG-IV): sequencing the most valuable type-strain genomes for metagenomic binning, comparative biology and taxonomic classification.</title>
        <authorList>
            <person name="Goeker M."/>
        </authorList>
    </citation>
    <scope>NUCLEOTIDE SEQUENCE [LARGE SCALE GENOMIC DNA]</scope>
    <source>
        <strain evidence="8 9">DSM 19792</strain>
    </source>
</reference>
<dbReference type="Proteomes" id="UP000247792">
    <property type="component" value="Unassembled WGS sequence"/>
</dbReference>
<dbReference type="GO" id="GO:0006310">
    <property type="term" value="P:DNA recombination"/>
    <property type="evidence" value="ECO:0007669"/>
    <property type="project" value="UniProtKB-KW"/>
</dbReference>
<dbReference type="PROSITE" id="PS51898">
    <property type="entry name" value="TYR_RECOMBINASE"/>
    <property type="match status" value="1"/>
</dbReference>
<proteinExistence type="predicted"/>
<dbReference type="InterPro" id="IPR011010">
    <property type="entry name" value="DNA_brk_join_enz"/>
</dbReference>
<dbReference type="CDD" id="cd00799">
    <property type="entry name" value="INT_Cre_C"/>
    <property type="match status" value="1"/>
</dbReference>
<name>A0A318JIA9_9BURK</name>
<feature type="domain" description="Tyr recombinase" evidence="6">
    <location>
        <begin position="99"/>
        <end position="308"/>
    </location>
</feature>
<dbReference type="PANTHER" id="PTHR34605:SF4">
    <property type="entry name" value="DNA ADENINE METHYLTRANSFERASE"/>
    <property type="match status" value="1"/>
</dbReference>
<dbReference type="InterPro" id="IPR010998">
    <property type="entry name" value="Integrase_recombinase_N"/>
</dbReference>
<protein>
    <submittedName>
        <fullName evidence="8">Phage integrase family protein</fullName>
    </submittedName>
</protein>
<evidence type="ECO:0000256" key="5">
    <source>
        <dbReference type="SAM" id="MobiDB-lite"/>
    </source>
</evidence>
<dbReference type="PANTHER" id="PTHR34605">
    <property type="entry name" value="PHAGE_INTEGRASE DOMAIN-CONTAINING PROTEIN"/>
    <property type="match status" value="1"/>
</dbReference>
<dbReference type="AlphaFoldDB" id="A0A318JIA9"/>
<dbReference type="Gene3D" id="1.10.150.130">
    <property type="match status" value="1"/>
</dbReference>
<evidence type="ECO:0000256" key="1">
    <source>
        <dbReference type="ARBA" id="ARBA00022908"/>
    </source>
</evidence>
<keyword evidence="9" id="KW-1185">Reference proteome</keyword>
<keyword evidence="1" id="KW-0229">DNA integration</keyword>
<dbReference type="RefSeq" id="WP_110253461.1">
    <property type="nucleotide sequence ID" value="NZ_QJKB01000001.1"/>
</dbReference>
<dbReference type="GO" id="GO:0015074">
    <property type="term" value="P:DNA integration"/>
    <property type="evidence" value="ECO:0007669"/>
    <property type="project" value="UniProtKB-KW"/>
</dbReference>
<keyword evidence="2 4" id="KW-0238">DNA-binding</keyword>
<evidence type="ECO:0000259" key="6">
    <source>
        <dbReference type="PROSITE" id="PS51898"/>
    </source>
</evidence>
<dbReference type="OrthoDB" id="8630841at2"/>
<gene>
    <name evidence="8" type="ORF">DFR42_101619</name>
</gene>
<sequence length="328" mass="36950">MSKIDHYLHAGTRDNTRVAYQSAVRHYEIEWGGFLPATSENIAQYLVDHAEKLAVNTLRQRLAALAQWHIDQGFPDPTKAPLIKKVLRGIQREHPAQEKQAKPFQLEQLGIVDRWLDQAITTANASGDRAAELRHTRNRALLLLGFWRGFRGDELTRLQVEYIEATPGQGMNFFLPHTKADRQNKGVTFKAPALNQFCPVAAYTAWKDLAGIESGPVFRSVNRWGQIRNVGLHMDSLIPLLRTIFKDAGVADSDDYSAHSLRRGFANWATGNGWDLKTLMEYVGWKSVQSAMRYVDAVDPFARHRIAPGLPTSDPPETLKIENNSEPS</sequence>
<keyword evidence="3" id="KW-0233">DNA recombination</keyword>
<accession>A0A318JIA9</accession>
<dbReference type="InterPro" id="IPR002104">
    <property type="entry name" value="Integrase_catalytic"/>
</dbReference>
<comment type="caution">
    <text evidence="8">The sequence shown here is derived from an EMBL/GenBank/DDBJ whole genome shotgun (WGS) entry which is preliminary data.</text>
</comment>
<dbReference type="SUPFAM" id="SSF47823">
    <property type="entry name" value="lambda integrase-like, N-terminal domain"/>
    <property type="match status" value="1"/>
</dbReference>
<evidence type="ECO:0000256" key="2">
    <source>
        <dbReference type="ARBA" id="ARBA00023125"/>
    </source>
</evidence>
<dbReference type="InterPro" id="IPR013762">
    <property type="entry name" value="Integrase-like_cat_sf"/>
</dbReference>
<evidence type="ECO:0000313" key="9">
    <source>
        <dbReference type="Proteomes" id="UP000247792"/>
    </source>
</evidence>
<evidence type="ECO:0000256" key="4">
    <source>
        <dbReference type="PROSITE-ProRule" id="PRU01248"/>
    </source>
</evidence>
<dbReference type="EMBL" id="QJKB01000001">
    <property type="protein sequence ID" value="PXX47043.1"/>
    <property type="molecule type" value="Genomic_DNA"/>
</dbReference>
<dbReference type="SUPFAM" id="SSF56349">
    <property type="entry name" value="DNA breaking-rejoining enzymes"/>
    <property type="match status" value="1"/>
</dbReference>
<dbReference type="PROSITE" id="PS51900">
    <property type="entry name" value="CB"/>
    <property type="match status" value="1"/>
</dbReference>
<evidence type="ECO:0000259" key="7">
    <source>
        <dbReference type="PROSITE" id="PS51900"/>
    </source>
</evidence>
<dbReference type="InterPro" id="IPR052925">
    <property type="entry name" value="Phage_Integrase-like_Recomb"/>
</dbReference>